<organism evidence="2 3">
    <name type="scientific">Legionella israelensis</name>
    <dbReference type="NCBI Taxonomy" id="454"/>
    <lineage>
        <taxon>Bacteria</taxon>
        <taxon>Pseudomonadati</taxon>
        <taxon>Pseudomonadota</taxon>
        <taxon>Gammaproteobacteria</taxon>
        <taxon>Legionellales</taxon>
        <taxon>Legionellaceae</taxon>
        <taxon>Legionella</taxon>
    </lineage>
</organism>
<sequence length="287" mass="33429">MSKQFEQLLKDHHIPMMLYGTAWKEEKTAELTELALKAGFIGIDTANQRKHYFEQAVGEGIQSYLQQSQKKRAELFIQTKFTYERGQDHRLPYNPKDSLSHQVGQSFSSSLTHLQTDYLDSFILHGPYYNKGISEQDLETWKAMEVLVNRGEVRFLGVSNISLQQLEILYEKAQIKPKFVQNRCFAIQAWDKEIRRFCENKGLIYQGFSLLTANQQYLFNSRLMKILQKKYNKTIPQIVFRFAQNAGILSLTGTTDKVHMRQDLAIDDFSLTEKELLEVEHIAMSEQ</sequence>
<dbReference type="PRINTS" id="PR00069">
    <property type="entry name" value="ALDKETRDTASE"/>
</dbReference>
<evidence type="ECO:0000259" key="1">
    <source>
        <dbReference type="Pfam" id="PF00248"/>
    </source>
</evidence>
<accession>A0A0W0WSQ7</accession>
<dbReference type="OrthoDB" id="9804790at2"/>
<name>A0A0W0WSQ7_9GAMM</name>
<protein>
    <submittedName>
        <fullName evidence="2">D-xylose reductase III</fullName>
    </submittedName>
</protein>
<dbReference type="InterPro" id="IPR036812">
    <property type="entry name" value="NAD(P)_OxRdtase_dom_sf"/>
</dbReference>
<keyword evidence="3" id="KW-1185">Reference proteome</keyword>
<evidence type="ECO:0000313" key="3">
    <source>
        <dbReference type="Proteomes" id="UP000054761"/>
    </source>
</evidence>
<dbReference type="RefSeq" id="WP_058500441.1">
    <property type="nucleotide sequence ID" value="NZ_CAAAJA010000016.1"/>
</dbReference>
<dbReference type="InterPro" id="IPR023210">
    <property type="entry name" value="NADP_OxRdtase_dom"/>
</dbReference>
<gene>
    <name evidence="2" type="ORF">Lisr_0050</name>
</gene>
<evidence type="ECO:0000313" key="2">
    <source>
        <dbReference type="EMBL" id="KTD35158.1"/>
    </source>
</evidence>
<dbReference type="Pfam" id="PF00248">
    <property type="entry name" value="Aldo_ket_red"/>
    <property type="match status" value="1"/>
</dbReference>
<dbReference type="InterPro" id="IPR020471">
    <property type="entry name" value="AKR"/>
</dbReference>
<dbReference type="SUPFAM" id="SSF51430">
    <property type="entry name" value="NAD(P)-linked oxidoreductase"/>
    <property type="match status" value="1"/>
</dbReference>
<feature type="domain" description="NADP-dependent oxidoreductase" evidence="1">
    <location>
        <begin position="22"/>
        <end position="281"/>
    </location>
</feature>
<dbReference type="STRING" id="454.Lisr_0050"/>
<dbReference type="GO" id="GO:0016491">
    <property type="term" value="F:oxidoreductase activity"/>
    <property type="evidence" value="ECO:0007669"/>
    <property type="project" value="InterPro"/>
</dbReference>
<comment type="caution">
    <text evidence="2">The sequence shown here is derived from an EMBL/GenBank/DDBJ whole genome shotgun (WGS) entry which is preliminary data.</text>
</comment>
<dbReference type="EMBL" id="LNYH01000002">
    <property type="protein sequence ID" value="KTD35158.1"/>
    <property type="molecule type" value="Genomic_DNA"/>
</dbReference>
<dbReference type="PATRIC" id="fig|454.4.peg.51"/>
<dbReference type="PANTHER" id="PTHR43827:SF8">
    <property type="entry name" value="ALDO_KETO REDUCTASE FAMILY PROTEIN"/>
    <property type="match status" value="1"/>
</dbReference>
<reference evidence="2 3" key="1">
    <citation type="submission" date="2015-11" db="EMBL/GenBank/DDBJ databases">
        <title>Genomic analysis of 38 Legionella species identifies large and diverse effector repertoires.</title>
        <authorList>
            <person name="Burstein D."/>
            <person name="Amaro F."/>
            <person name="Zusman T."/>
            <person name="Lifshitz Z."/>
            <person name="Cohen O."/>
            <person name="Gilbert J.A."/>
            <person name="Pupko T."/>
            <person name="Shuman H.A."/>
            <person name="Segal G."/>
        </authorList>
    </citation>
    <scope>NUCLEOTIDE SEQUENCE [LARGE SCALE GENOMIC DNA]</scope>
    <source>
        <strain evidence="2 3">Bercovier 4</strain>
    </source>
</reference>
<proteinExistence type="predicted"/>
<dbReference type="PANTHER" id="PTHR43827">
    <property type="entry name" value="2,5-DIKETO-D-GLUCONIC ACID REDUCTASE"/>
    <property type="match status" value="1"/>
</dbReference>
<dbReference type="CDD" id="cd19071">
    <property type="entry name" value="AKR_AKR1-5-like"/>
    <property type="match status" value="1"/>
</dbReference>
<dbReference type="Gene3D" id="3.20.20.100">
    <property type="entry name" value="NADP-dependent oxidoreductase domain"/>
    <property type="match status" value="1"/>
</dbReference>
<dbReference type="Proteomes" id="UP000054761">
    <property type="component" value="Unassembled WGS sequence"/>
</dbReference>
<dbReference type="AlphaFoldDB" id="A0A0W0WSQ7"/>